<dbReference type="PANTHER" id="PTHR45138:SF9">
    <property type="entry name" value="DIGUANYLATE CYCLASE DGCM-RELATED"/>
    <property type="match status" value="1"/>
</dbReference>
<dbReference type="InterPro" id="IPR050469">
    <property type="entry name" value="Diguanylate_Cyclase"/>
</dbReference>
<feature type="domain" description="GGDEF" evidence="2">
    <location>
        <begin position="236"/>
        <end position="367"/>
    </location>
</feature>
<keyword evidence="3" id="KW-0808">Transferase</keyword>
<keyword evidence="1" id="KW-0812">Transmembrane</keyword>
<dbReference type="CDD" id="cd01949">
    <property type="entry name" value="GGDEF"/>
    <property type="match status" value="1"/>
</dbReference>
<name>A0ABT8GI11_9MICO</name>
<sequence>MGRRPFRRALEIIVNSGVSGLDPVDARSVMGANRFFLMSAAVCLPWTIVIAAADPPLTLVPALTHLAMVCGWVVCVDLNRRRRYRAAALIGLMWPIVQFAYLSWMFSNESGFPLPMLTVGALAFLVFPPDEWRSGAGVTALAAGVLVAMYLSESFDEPEAAVSDRWMDLTSVGNVLLVAIIVSVLALFNNQYFVRERRRNDALLGEAQVAARTDALTEVYNRRGITPLLSDAARSGEYALALADLDRFKRINDRLGHGAGDVVLSNVARTLVHAVGARGTVARWGGEEFLVLLPGMSLDEAVAVMERARRAMEEEYGATALVEPVTISAGVAHARRHTSKEETLRLADAKLYEAKASGRNLVVGASVAVAALE</sequence>
<keyword evidence="1" id="KW-1133">Transmembrane helix</keyword>
<evidence type="ECO:0000256" key="1">
    <source>
        <dbReference type="SAM" id="Phobius"/>
    </source>
</evidence>
<accession>A0ABT8GI11</accession>
<evidence type="ECO:0000259" key="2">
    <source>
        <dbReference type="PROSITE" id="PS50887"/>
    </source>
</evidence>
<dbReference type="EC" id="2.7.7.65" evidence="3"/>
<reference evidence="3" key="1">
    <citation type="submission" date="2023-06" db="EMBL/GenBank/DDBJ databases">
        <title>Egi l300058.</title>
        <authorList>
            <person name="Gao L."/>
            <person name="Fang B.-Z."/>
            <person name="Li W.-J."/>
        </authorList>
    </citation>
    <scope>NUCLEOTIDE SEQUENCE</scope>
    <source>
        <strain evidence="3">EGI L300058</strain>
    </source>
</reference>
<keyword evidence="1" id="KW-0472">Membrane</keyword>
<keyword evidence="3" id="KW-0548">Nucleotidyltransferase</keyword>
<dbReference type="InterPro" id="IPR000160">
    <property type="entry name" value="GGDEF_dom"/>
</dbReference>
<dbReference type="RefSeq" id="WP_301142370.1">
    <property type="nucleotide sequence ID" value="NZ_JAUHQA010000001.1"/>
</dbReference>
<evidence type="ECO:0000313" key="3">
    <source>
        <dbReference type="EMBL" id="MDN4480906.1"/>
    </source>
</evidence>
<dbReference type="Pfam" id="PF00990">
    <property type="entry name" value="GGDEF"/>
    <property type="match status" value="1"/>
</dbReference>
<feature type="transmembrane region" description="Helical" evidence="1">
    <location>
        <begin position="86"/>
        <end position="104"/>
    </location>
</feature>
<dbReference type="GO" id="GO:0052621">
    <property type="term" value="F:diguanylate cyclase activity"/>
    <property type="evidence" value="ECO:0007669"/>
    <property type="project" value="UniProtKB-EC"/>
</dbReference>
<feature type="transmembrane region" description="Helical" evidence="1">
    <location>
        <begin position="35"/>
        <end position="53"/>
    </location>
</feature>
<dbReference type="PANTHER" id="PTHR45138">
    <property type="entry name" value="REGULATORY COMPONENTS OF SENSORY TRANSDUCTION SYSTEM"/>
    <property type="match status" value="1"/>
</dbReference>
<dbReference type="EMBL" id="JAUHQA010000001">
    <property type="protein sequence ID" value="MDN4480906.1"/>
    <property type="molecule type" value="Genomic_DNA"/>
</dbReference>
<feature type="transmembrane region" description="Helical" evidence="1">
    <location>
        <begin position="171"/>
        <end position="189"/>
    </location>
</feature>
<dbReference type="InterPro" id="IPR043128">
    <property type="entry name" value="Rev_trsase/Diguanyl_cyclase"/>
</dbReference>
<dbReference type="PROSITE" id="PS50887">
    <property type="entry name" value="GGDEF"/>
    <property type="match status" value="1"/>
</dbReference>
<gene>
    <name evidence="3" type="ORF">QQX02_08240</name>
</gene>
<feature type="transmembrane region" description="Helical" evidence="1">
    <location>
        <begin position="134"/>
        <end position="151"/>
    </location>
</feature>
<proteinExistence type="predicted"/>
<feature type="transmembrane region" description="Helical" evidence="1">
    <location>
        <begin position="110"/>
        <end position="127"/>
    </location>
</feature>
<dbReference type="InterPro" id="IPR029787">
    <property type="entry name" value="Nucleotide_cyclase"/>
</dbReference>
<dbReference type="SUPFAM" id="SSF55073">
    <property type="entry name" value="Nucleotide cyclase"/>
    <property type="match status" value="1"/>
</dbReference>
<comment type="caution">
    <text evidence="3">The sequence shown here is derived from an EMBL/GenBank/DDBJ whole genome shotgun (WGS) entry which is preliminary data.</text>
</comment>
<dbReference type="Gene3D" id="3.30.70.270">
    <property type="match status" value="1"/>
</dbReference>
<protein>
    <submittedName>
        <fullName evidence="3">GGDEF domain-containing protein</fullName>
        <ecNumber evidence="3">2.7.7.65</ecNumber>
    </submittedName>
</protein>
<dbReference type="Proteomes" id="UP001172708">
    <property type="component" value="Unassembled WGS sequence"/>
</dbReference>
<evidence type="ECO:0000313" key="4">
    <source>
        <dbReference type="Proteomes" id="UP001172708"/>
    </source>
</evidence>
<keyword evidence="4" id="KW-1185">Reference proteome</keyword>
<organism evidence="3 4">
    <name type="scientific">Demequina muriae</name>
    <dbReference type="NCBI Taxonomy" id="3051664"/>
    <lineage>
        <taxon>Bacteria</taxon>
        <taxon>Bacillati</taxon>
        <taxon>Actinomycetota</taxon>
        <taxon>Actinomycetes</taxon>
        <taxon>Micrococcales</taxon>
        <taxon>Demequinaceae</taxon>
        <taxon>Demequina</taxon>
    </lineage>
</organism>
<dbReference type="NCBIfam" id="TIGR00254">
    <property type="entry name" value="GGDEF"/>
    <property type="match status" value="1"/>
</dbReference>
<feature type="transmembrane region" description="Helical" evidence="1">
    <location>
        <begin position="59"/>
        <end position="79"/>
    </location>
</feature>
<dbReference type="SMART" id="SM00267">
    <property type="entry name" value="GGDEF"/>
    <property type="match status" value="1"/>
</dbReference>